<organism evidence="1 2">
    <name type="scientific">Candidatus Tenderia electrophaga</name>
    <dbReference type="NCBI Taxonomy" id="1748243"/>
    <lineage>
        <taxon>Bacteria</taxon>
        <taxon>Pseudomonadati</taxon>
        <taxon>Pseudomonadota</taxon>
        <taxon>Gammaproteobacteria</taxon>
        <taxon>Candidatus Tenderiales</taxon>
        <taxon>Candidatus Tenderiaceae</taxon>
        <taxon>Candidatus Tenderia</taxon>
    </lineage>
</organism>
<keyword evidence="2" id="KW-1185">Reference proteome</keyword>
<dbReference type="Proteomes" id="UP000055136">
    <property type="component" value="Chromosome"/>
</dbReference>
<dbReference type="Pfam" id="PF12686">
    <property type="entry name" value="DUF3800"/>
    <property type="match status" value="1"/>
</dbReference>
<dbReference type="STRING" id="1748243.Tel_09110"/>
<dbReference type="AlphaFoldDB" id="A0A0S2TDR9"/>
<evidence type="ECO:0000313" key="1">
    <source>
        <dbReference type="EMBL" id="ALP53302.1"/>
    </source>
</evidence>
<gene>
    <name evidence="1" type="ORF">Tel_09110</name>
</gene>
<dbReference type="InterPro" id="IPR024524">
    <property type="entry name" value="DUF3800"/>
</dbReference>
<reference evidence="1" key="1">
    <citation type="submission" date="2015-10" db="EMBL/GenBank/DDBJ databases">
        <title>Description of Candidatus Tenderia electrophaga gen. nov, sp. nov., an Uncultivated Electroautotroph from a Biocathode Enrichment.</title>
        <authorList>
            <person name="Eddie B.J."/>
            <person name="Malanoski A.P."/>
            <person name="Wang Z."/>
            <person name="Hall R.J."/>
            <person name="Oh S.D."/>
            <person name="Heiner C."/>
            <person name="Lin B."/>
            <person name="Strycharz-Glaven S.M."/>
        </authorList>
    </citation>
    <scope>NUCLEOTIDE SEQUENCE [LARGE SCALE GENOMIC DNA]</scope>
    <source>
        <strain evidence="1">NRL1</strain>
    </source>
</reference>
<protein>
    <recommendedName>
        <fullName evidence="3">3-deoxy-D-manno-octulosonic acid transferase</fullName>
    </recommendedName>
</protein>
<sequence length="134" mass="15227">MPESNFSDYIVYVDESGDHSLTSIDPEYPVFVLAFCIFHKRHYAEAIVPALSRFKFKHFGHDMQVLHEHDIRRQKNQLSGVQLADLVARPIGLKIIRPGQENSAFEILANKLYSKNGRQGVGTGYEGYGLKCFP</sequence>
<evidence type="ECO:0000313" key="2">
    <source>
        <dbReference type="Proteomes" id="UP000055136"/>
    </source>
</evidence>
<evidence type="ECO:0008006" key="3">
    <source>
        <dbReference type="Google" id="ProtNLM"/>
    </source>
</evidence>
<accession>A0A0S2TDR9</accession>
<dbReference type="KEGG" id="tee:Tel_09110"/>
<name>A0A0S2TDR9_9GAMM</name>
<proteinExistence type="predicted"/>
<dbReference type="EMBL" id="CP013099">
    <property type="protein sequence ID" value="ALP53302.1"/>
    <property type="molecule type" value="Genomic_DNA"/>
</dbReference>